<gene>
    <name evidence="1" type="ORF">K7X08_015547</name>
</gene>
<keyword evidence="2" id="KW-1185">Reference proteome</keyword>
<evidence type="ECO:0000313" key="1">
    <source>
        <dbReference type="EMBL" id="KAJ8528096.1"/>
    </source>
</evidence>
<reference evidence="2" key="1">
    <citation type="journal article" date="2023" name="Proc. Natl. Acad. Sci. U.S.A.">
        <title>Genomic and structural basis for evolution of tropane alkaloid biosynthesis.</title>
        <authorList>
            <person name="Wanga Y.-J."/>
            <person name="Taina T."/>
            <person name="Yua J.-Y."/>
            <person name="Lia J."/>
            <person name="Xua B."/>
            <person name="Chenc J."/>
            <person name="D'Auriad J.C."/>
            <person name="Huanga J.-P."/>
            <person name="Huanga S.-X."/>
        </authorList>
    </citation>
    <scope>NUCLEOTIDE SEQUENCE [LARGE SCALE GENOMIC DNA]</scope>
    <source>
        <strain evidence="2">cv. KIB-2019</strain>
    </source>
</reference>
<dbReference type="AlphaFoldDB" id="A0A9Q1L3L0"/>
<protein>
    <submittedName>
        <fullName evidence="1">Uncharacterized protein</fullName>
    </submittedName>
</protein>
<name>A0A9Q1L3L0_9SOLA</name>
<proteinExistence type="predicted"/>
<accession>A0A9Q1L3L0</accession>
<dbReference type="EMBL" id="JAJAGQ010000023">
    <property type="protein sequence ID" value="KAJ8528096.1"/>
    <property type="molecule type" value="Genomic_DNA"/>
</dbReference>
<sequence length="166" mass="18242">MAMSLSLCMQSIGKWRFSLIPASNAKSQKKKGVSGLGVQAFVKVNPYLNTGVVSVGGDTDGKVCRFHVAFKDLDDELDWVDGNWIRPHEKMKWQFIDIHKYKKENPAYIGPPVEENVASRGQPSPKSVLKLWGLFGLSLKIPSHAGKVVNGKARPGHLPAYQIASA</sequence>
<evidence type="ECO:0000313" key="2">
    <source>
        <dbReference type="Proteomes" id="UP001152561"/>
    </source>
</evidence>
<dbReference type="Proteomes" id="UP001152561">
    <property type="component" value="Unassembled WGS sequence"/>
</dbReference>
<organism evidence="1 2">
    <name type="scientific">Anisodus acutangulus</name>
    <dbReference type="NCBI Taxonomy" id="402998"/>
    <lineage>
        <taxon>Eukaryota</taxon>
        <taxon>Viridiplantae</taxon>
        <taxon>Streptophyta</taxon>
        <taxon>Embryophyta</taxon>
        <taxon>Tracheophyta</taxon>
        <taxon>Spermatophyta</taxon>
        <taxon>Magnoliopsida</taxon>
        <taxon>eudicotyledons</taxon>
        <taxon>Gunneridae</taxon>
        <taxon>Pentapetalae</taxon>
        <taxon>asterids</taxon>
        <taxon>lamiids</taxon>
        <taxon>Solanales</taxon>
        <taxon>Solanaceae</taxon>
        <taxon>Solanoideae</taxon>
        <taxon>Hyoscyameae</taxon>
        <taxon>Anisodus</taxon>
    </lineage>
</organism>
<comment type="caution">
    <text evidence="1">The sequence shown here is derived from an EMBL/GenBank/DDBJ whole genome shotgun (WGS) entry which is preliminary data.</text>
</comment>